<accession>A0ABV2B1D5</accession>
<sequence length="113" mass="12208">MLKLLETLKDSAESTLDSAASRVENVHRLISGYVGVQARKLRGSETNRSTDGNAAADPDPSDTAPSEHDASIYDVVRGVNREIGEFGTDVFEIIDDARARRSIDKRGDSSDGD</sequence>
<dbReference type="RefSeq" id="WP_353111206.1">
    <property type="nucleotide sequence ID" value="NZ_APND01000003.1"/>
</dbReference>
<evidence type="ECO:0000256" key="1">
    <source>
        <dbReference type="SAM" id="MobiDB-lite"/>
    </source>
</evidence>
<feature type="region of interest" description="Disordered" evidence="1">
    <location>
        <begin position="40"/>
        <end position="71"/>
    </location>
</feature>
<keyword evidence="3" id="KW-1185">Reference proteome</keyword>
<comment type="caution">
    <text evidence="2">The sequence shown here is derived from an EMBL/GenBank/DDBJ whole genome shotgun (WGS) entry which is preliminary data.</text>
</comment>
<reference evidence="2 3" key="1">
    <citation type="submission" date="2013-03" db="EMBL/GenBank/DDBJ databases">
        <title>Salinisphaera dokdonensis CL-ES53 Genome Sequencing.</title>
        <authorList>
            <person name="Li C."/>
            <person name="Lai Q."/>
            <person name="Shao Z."/>
        </authorList>
    </citation>
    <scope>NUCLEOTIDE SEQUENCE [LARGE SCALE GENOMIC DNA]</scope>
    <source>
        <strain evidence="2 3">CL-ES53</strain>
    </source>
</reference>
<gene>
    <name evidence="2" type="ORF">SADO_10609</name>
</gene>
<dbReference type="Proteomes" id="UP001460888">
    <property type="component" value="Unassembled WGS sequence"/>
</dbReference>
<name>A0ABV2B1D5_9GAMM</name>
<proteinExistence type="predicted"/>
<feature type="compositionally biased region" description="Low complexity" evidence="1">
    <location>
        <begin position="54"/>
        <end position="64"/>
    </location>
</feature>
<evidence type="ECO:0000313" key="3">
    <source>
        <dbReference type="Proteomes" id="UP001460888"/>
    </source>
</evidence>
<evidence type="ECO:0000313" key="2">
    <source>
        <dbReference type="EMBL" id="MES1929702.1"/>
    </source>
</evidence>
<organism evidence="2 3">
    <name type="scientific">Salinisphaera dokdonensis CL-ES53</name>
    <dbReference type="NCBI Taxonomy" id="1304272"/>
    <lineage>
        <taxon>Bacteria</taxon>
        <taxon>Pseudomonadati</taxon>
        <taxon>Pseudomonadota</taxon>
        <taxon>Gammaproteobacteria</taxon>
        <taxon>Salinisphaerales</taxon>
        <taxon>Salinisphaeraceae</taxon>
        <taxon>Salinisphaera</taxon>
    </lineage>
</organism>
<protein>
    <submittedName>
        <fullName evidence="2">Uncharacterized protein</fullName>
    </submittedName>
</protein>
<dbReference type="EMBL" id="APND01000003">
    <property type="protein sequence ID" value="MES1929702.1"/>
    <property type="molecule type" value="Genomic_DNA"/>
</dbReference>